<comment type="caution">
    <text evidence="3">The sequence shown here is derived from an EMBL/GenBank/DDBJ whole genome shotgun (WGS) entry which is preliminary data.</text>
</comment>
<organism evidence="3 4">
    <name type="scientific">Saccharomonospora viridis</name>
    <dbReference type="NCBI Taxonomy" id="1852"/>
    <lineage>
        <taxon>Bacteria</taxon>
        <taxon>Bacillati</taxon>
        <taxon>Actinomycetota</taxon>
        <taxon>Actinomycetes</taxon>
        <taxon>Pseudonocardiales</taxon>
        <taxon>Pseudonocardiaceae</taxon>
        <taxon>Saccharomonospora</taxon>
    </lineage>
</organism>
<dbReference type="NCBIfam" id="TIGR00481">
    <property type="entry name" value="YbhB/YbcL family Raf kinase inhibitor-like protein"/>
    <property type="match status" value="1"/>
</dbReference>
<name>A0A837D5X7_9PSEU</name>
<dbReference type="CDD" id="cd00865">
    <property type="entry name" value="PEBP_bact_arch"/>
    <property type="match status" value="1"/>
</dbReference>
<dbReference type="OrthoDB" id="9797506at2"/>
<gene>
    <name evidence="3" type="ORF">MINT15_30740</name>
</gene>
<dbReference type="EMBL" id="JRZE01000006">
    <property type="protein sequence ID" value="KHF42872.1"/>
    <property type="molecule type" value="Genomic_DNA"/>
</dbReference>
<protein>
    <submittedName>
        <fullName evidence="3">Phosphatidylethanolamine-binding protein</fullName>
    </submittedName>
</protein>
<comment type="similarity">
    <text evidence="1">Belongs to the UPF0098 family.</text>
</comment>
<evidence type="ECO:0000256" key="2">
    <source>
        <dbReference type="SAM" id="MobiDB-lite"/>
    </source>
</evidence>
<dbReference type="InterPro" id="IPR008914">
    <property type="entry name" value="PEBP"/>
</dbReference>
<feature type="region of interest" description="Disordered" evidence="2">
    <location>
        <begin position="1"/>
        <end position="65"/>
    </location>
</feature>
<proteinExistence type="inferred from homology"/>
<dbReference type="Gene3D" id="3.90.280.10">
    <property type="entry name" value="PEBP-like"/>
    <property type="match status" value="1"/>
</dbReference>
<dbReference type="Pfam" id="PF01161">
    <property type="entry name" value="PBP"/>
    <property type="match status" value="1"/>
</dbReference>
<dbReference type="InterPro" id="IPR005247">
    <property type="entry name" value="YbhB_YbcL/LppC-like"/>
</dbReference>
<dbReference type="InterPro" id="IPR036610">
    <property type="entry name" value="PEBP-like_sf"/>
</dbReference>
<sequence length="181" mass="19087">MADQARDRATGPEGARDTGRGDVSSAGPSHSPASGLELRSPAFSEGASIPQRYSRQGGNEVPPLEWTRVPEGTEELALLCEDPDAPGGVFTHWVVTSIPPETARIDDALSAGAELGQNDFGELGWSGPQPPVGDGEHRYFFRLYAVDRPLGLGEGASAEDVHAAVDEHILATDTLVGLFAR</sequence>
<evidence type="ECO:0000313" key="4">
    <source>
        <dbReference type="Proteomes" id="UP000030848"/>
    </source>
</evidence>
<dbReference type="Proteomes" id="UP000030848">
    <property type="component" value="Unassembled WGS sequence"/>
</dbReference>
<reference evidence="3 4" key="1">
    <citation type="submission" date="2014-10" db="EMBL/GenBank/DDBJ databases">
        <title>Genome sequence of Micropolyspora internatus JCM3315.</title>
        <authorList>
            <person name="Shin S.-K."/>
            <person name="Yi H."/>
        </authorList>
    </citation>
    <scope>NUCLEOTIDE SEQUENCE [LARGE SCALE GENOMIC DNA]</scope>
    <source>
        <strain evidence="3 4">JCM 3315</strain>
    </source>
</reference>
<dbReference type="RefSeq" id="WP_037311825.1">
    <property type="nucleotide sequence ID" value="NZ_CALJZO010000003.1"/>
</dbReference>
<dbReference type="AlphaFoldDB" id="A0A837D5X7"/>
<feature type="compositionally biased region" description="Low complexity" evidence="2">
    <location>
        <begin position="24"/>
        <end position="35"/>
    </location>
</feature>
<evidence type="ECO:0000313" key="3">
    <source>
        <dbReference type="EMBL" id="KHF42872.1"/>
    </source>
</evidence>
<dbReference type="PANTHER" id="PTHR30289:SF1">
    <property type="entry name" value="PEBP (PHOSPHATIDYLETHANOLAMINE-BINDING PROTEIN) FAMILY PROTEIN"/>
    <property type="match status" value="1"/>
</dbReference>
<feature type="compositionally biased region" description="Basic and acidic residues" evidence="2">
    <location>
        <begin position="1"/>
        <end position="20"/>
    </location>
</feature>
<accession>A0A837D5X7</accession>
<evidence type="ECO:0000256" key="1">
    <source>
        <dbReference type="ARBA" id="ARBA00007120"/>
    </source>
</evidence>
<dbReference type="SUPFAM" id="SSF49777">
    <property type="entry name" value="PEBP-like"/>
    <property type="match status" value="1"/>
</dbReference>
<dbReference type="PANTHER" id="PTHR30289">
    <property type="entry name" value="UNCHARACTERIZED PROTEIN YBCL-RELATED"/>
    <property type="match status" value="1"/>
</dbReference>